<evidence type="ECO:0000313" key="6">
    <source>
        <dbReference type="Proteomes" id="UP000193689"/>
    </source>
</evidence>
<evidence type="ECO:0000256" key="1">
    <source>
        <dbReference type="ARBA" id="ARBA00022707"/>
    </source>
</evidence>
<dbReference type="RefSeq" id="XP_040717331.1">
    <property type="nucleotide sequence ID" value="XM_040861981.1"/>
</dbReference>
<feature type="compositionally biased region" description="Basic and acidic residues" evidence="4">
    <location>
        <begin position="61"/>
        <end position="75"/>
    </location>
</feature>
<evidence type="ECO:0000256" key="4">
    <source>
        <dbReference type="SAM" id="MobiDB-lite"/>
    </source>
</evidence>
<protein>
    <submittedName>
        <fullName evidence="5">Uncharacterized protein</fullName>
    </submittedName>
</protein>
<dbReference type="EMBL" id="MCFJ01000005">
    <property type="protein sequence ID" value="ORY66367.1"/>
    <property type="molecule type" value="Genomic_DNA"/>
</dbReference>
<evidence type="ECO:0000256" key="2">
    <source>
        <dbReference type="ARBA" id="ARBA00023139"/>
    </source>
</evidence>
<dbReference type="OrthoDB" id="5415072at2759"/>
<feature type="compositionally biased region" description="Low complexity" evidence="4">
    <location>
        <begin position="47"/>
        <end position="60"/>
    </location>
</feature>
<dbReference type="Pfam" id="PF15811">
    <property type="entry name" value="SVIP"/>
    <property type="match status" value="1"/>
</dbReference>
<gene>
    <name evidence="5" type="ORF">BCR38DRAFT_456931</name>
</gene>
<evidence type="ECO:0000256" key="3">
    <source>
        <dbReference type="ARBA" id="ARBA00023288"/>
    </source>
</evidence>
<evidence type="ECO:0000313" key="5">
    <source>
        <dbReference type="EMBL" id="ORY66367.1"/>
    </source>
</evidence>
<keyword evidence="3" id="KW-0449">Lipoprotein</keyword>
<dbReference type="AlphaFoldDB" id="A0A1Y2E4K1"/>
<organism evidence="5 6">
    <name type="scientific">Pseudomassariella vexata</name>
    <dbReference type="NCBI Taxonomy" id="1141098"/>
    <lineage>
        <taxon>Eukaryota</taxon>
        <taxon>Fungi</taxon>
        <taxon>Dikarya</taxon>
        <taxon>Ascomycota</taxon>
        <taxon>Pezizomycotina</taxon>
        <taxon>Sordariomycetes</taxon>
        <taxon>Xylariomycetidae</taxon>
        <taxon>Amphisphaeriales</taxon>
        <taxon>Pseudomassariaceae</taxon>
        <taxon>Pseudomassariella</taxon>
    </lineage>
</organism>
<dbReference type="InterPro" id="IPR031632">
    <property type="entry name" value="SVIP"/>
</dbReference>
<dbReference type="Proteomes" id="UP000193689">
    <property type="component" value="Unassembled WGS sequence"/>
</dbReference>
<feature type="region of interest" description="Disordered" evidence="4">
    <location>
        <begin position="1"/>
        <end position="124"/>
    </location>
</feature>
<accession>A0A1Y2E4K1</accession>
<reference evidence="5 6" key="1">
    <citation type="submission" date="2016-07" db="EMBL/GenBank/DDBJ databases">
        <title>Pervasive Adenine N6-methylation of Active Genes in Fungi.</title>
        <authorList>
            <consortium name="DOE Joint Genome Institute"/>
            <person name="Mondo S.J."/>
            <person name="Dannebaum R.O."/>
            <person name="Kuo R.C."/>
            <person name="Labutti K."/>
            <person name="Haridas S."/>
            <person name="Kuo A."/>
            <person name="Salamov A."/>
            <person name="Ahrendt S.R."/>
            <person name="Lipzen A."/>
            <person name="Sullivan W."/>
            <person name="Andreopoulos W.B."/>
            <person name="Clum A."/>
            <person name="Lindquist E."/>
            <person name="Daum C."/>
            <person name="Ramamoorthy G.K."/>
            <person name="Gryganskyi A."/>
            <person name="Culley D."/>
            <person name="Magnuson J.K."/>
            <person name="James T.Y."/>
            <person name="O'Malley M.A."/>
            <person name="Stajich J.E."/>
            <person name="Spatafora J.W."/>
            <person name="Visel A."/>
            <person name="Grigoriev I.V."/>
        </authorList>
    </citation>
    <scope>NUCLEOTIDE SEQUENCE [LARGE SCALE GENOMIC DNA]</scope>
    <source>
        <strain evidence="5 6">CBS 129021</strain>
    </source>
</reference>
<comment type="caution">
    <text evidence="5">The sequence shown here is derived from an EMBL/GenBank/DDBJ whole genome shotgun (WGS) entry which is preliminary data.</text>
</comment>
<dbReference type="InParanoid" id="A0A1Y2E4K1"/>
<sequence length="124" mass="12890">MGNICGKQESENFSTPGRVVGAAPPQPQRASVPAKVGGPPRTLGGKDTSASQGSSGGATADDARQRAAEAAEARAKAASKATGKLGFQLQAQRKQTRQDILKEVSQQEVRARDADEAAQARNYN</sequence>
<name>A0A1Y2E4K1_9PEZI</name>
<proteinExistence type="predicted"/>
<keyword evidence="1" id="KW-0519">Myristate</keyword>
<dbReference type="GeneID" id="63778193"/>
<keyword evidence="2" id="KW-0564">Palmitate</keyword>
<keyword evidence="6" id="KW-1185">Reference proteome</keyword>